<sequence>MKTMLDKLIDVKIMKEKDKATQLVNKFKLEPIKPFCIMHLEHSKQCALICVDEIINLDIDVHYLDYWYWQRVKNEIEKL</sequence>
<organism evidence="1">
    <name type="scientific">uncultured Caudovirales phage</name>
    <dbReference type="NCBI Taxonomy" id="2100421"/>
    <lineage>
        <taxon>Viruses</taxon>
        <taxon>Duplodnaviria</taxon>
        <taxon>Heunggongvirae</taxon>
        <taxon>Uroviricota</taxon>
        <taxon>Caudoviricetes</taxon>
        <taxon>Peduoviridae</taxon>
        <taxon>Maltschvirus</taxon>
        <taxon>Maltschvirus maltsch</taxon>
    </lineage>
</organism>
<evidence type="ECO:0000313" key="1">
    <source>
        <dbReference type="EMBL" id="CAB4153446.1"/>
    </source>
</evidence>
<reference evidence="1" key="1">
    <citation type="submission" date="2020-04" db="EMBL/GenBank/DDBJ databases">
        <authorList>
            <person name="Chiriac C."/>
            <person name="Salcher M."/>
            <person name="Ghai R."/>
            <person name="Kavagutti S V."/>
        </authorList>
    </citation>
    <scope>NUCLEOTIDE SEQUENCE</scope>
</reference>
<gene>
    <name evidence="1" type="ORF">UFOVP622_47</name>
</gene>
<protein>
    <submittedName>
        <fullName evidence="1">Uncharacterized protein</fullName>
    </submittedName>
</protein>
<accession>A0A6J5N7Q8</accession>
<proteinExistence type="predicted"/>
<name>A0A6J5N7Q8_9CAUD</name>
<dbReference type="EMBL" id="LR796594">
    <property type="protein sequence ID" value="CAB4153446.1"/>
    <property type="molecule type" value="Genomic_DNA"/>
</dbReference>